<evidence type="ECO:0000256" key="7">
    <source>
        <dbReference type="ARBA" id="ARBA00023049"/>
    </source>
</evidence>
<dbReference type="PROSITE" id="PS51885">
    <property type="entry name" value="NEPRILYSIN"/>
    <property type="match status" value="1"/>
</dbReference>
<dbReference type="Proteomes" id="UP001321473">
    <property type="component" value="Unassembled WGS sequence"/>
</dbReference>
<dbReference type="InterPro" id="IPR024079">
    <property type="entry name" value="MetalloPept_cat_dom_sf"/>
</dbReference>
<keyword evidence="3" id="KW-0645">Protease</keyword>
<comment type="cofactor">
    <cofactor evidence="1">
        <name>Zn(2+)</name>
        <dbReference type="ChEBI" id="CHEBI:29105"/>
    </cofactor>
</comment>
<evidence type="ECO:0000313" key="10">
    <source>
        <dbReference type="EMBL" id="KAK8778533.1"/>
    </source>
</evidence>
<accession>A0AAQ4EVP0</accession>
<dbReference type="Gene3D" id="3.40.390.10">
    <property type="entry name" value="Collagenase (Catalytic Domain)"/>
    <property type="match status" value="1"/>
</dbReference>
<evidence type="ECO:0000256" key="6">
    <source>
        <dbReference type="ARBA" id="ARBA00022833"/>
    </source>
</evidence>
<dbReference type="InterPro" id="IPR008753">
    <property type="entry name" value="Peptidase_M13_N"/>
</dbReference>
<dbReference type="Pfam" id="PF05649">
    <property type="entry name" value="Peptidase_M13_N"/>
    <property type="match status" value="1"/>
</dbReference>
<name>A0AAQ4EVP0_AMBAM</name>
<comment type="caution">
    <text evidence="10">The sequence shown here is derived from an EMBL/GenBank/DDBJ whole genome shotgun (WGS) entry which is preliminary data.</text>
</comment>
<reference evidence="10 11" key="1">
    <citation type="journal article" date="2023" name="Arcadia Sci">
        <title>De novo assembly of a long-read Amblyomma americanum tick genome.</title>
        <authorList>
            <person name="Chou S."/>
            <person name="Poskanzer K.E."/>
            <person name="Rollins M."/>
            <person name="Thuy-Boun P.S."/>
        </authorList>
    </citation>
    <scope>NUCLEOTIDE SEQUENCE [LARGE SCALE GENOMIC DNA]</scope>
    <source>
        <strain evidence="10">F_SG_1</strain>
        <tissue evidence="10">Salivary glands</tissue>
    </source>
</reference>
<dbReference type="PANTHER" id="PTHR11733">
    <property type="entry name" value="ZINC METALLOPROTEASE FAMILY M13 NEPRILYSIN-RELATED"/>
    <property type="match status" value="1"/>
</dbReference>
<evidence type="ECO:0000259" key="9">
    <source>
        <dbReference type="Pfam" id="PF05649"/>
    </source>
</evidence>
<keyword evidence="5" id="KW-0378">Hydrolase</keyword>
<organism evidence="10 11">
    <name type="scientific">Amblyomma americanum</name>
    <name type="common">Lone star tick</name>
    <dbReference type="NCBI Taxonomy" id="6943"/>
    <lineage>
        <taxon>Eukaryota</taxon>
        <taxon>Metazoa</taxon>
        <taxon>Ecdysozoa</taxon>
        <taxon>Arthropoda</taxon>
        <taxon>Chelicerata</taxon>
        <taxon>Arachnida</taxon>
        <taxon>Acari</taxon>
        <taxon>Parasitiformes</taxon>
        <taxon>Ixodida</taxon>
        <taxon>Ixodoidea</taxon>
        <taxon>Ixodidae</taxon>
        <taxon>Amblyomminae</taxon>
        <taxon>Amblyomma</taxon>
    </lineage>
</organism>
<keyword evidence="4" id="KW-0479">Metal-binding</keyword>
<keyword evidence="6" id="KW-0862">Zinc</keyword>
<evidence type="ECO:0000259" key="8">
    <source>
        <dbReference type="Pfam" id="PF01431"/>
    </source>
</evidence>
<dbReference type="SUPFAM" id="SSF55486">
    <property type="entry name" value="Metalloproteases ('zincins'), catalytic domain"/>
    <property type="match status" value="1"/>
</dbReference>
<evidence type="ECO:0000256" key="4">
    <source>
        <dbReference type="ARBA" id="ARBA00022723"/>
    </source>
</evidence>
<dbReference type="InterPro" id="IPR000718">
    <property type="entry name" value="Peptidase_M13"/>
</dbReference>
<evidence type="ECO:0000256" key="3">
    <source>
        <dbReference type="ARBA" id="ARBA00022670"/>
    </source>
</evidence>
<gene>
    <name evidence="10" type="ORF">V5799_020124</name>
</gene>
<dbReference type="GO" id="GO:0005886">
    <property type="term" value="C:plasma membrane"/>
    <property type="evidence" value="ECO:0007669"/>
    <property type="project" value="TreeGrafter"/>
</dbReference>
<sequence>MLVIYPGSLIEHFTVSEQTGAAFGEYLRHHLARGFGNATDVIAAFPAFRKQVEQATAVLNEPLNSTKYPWLRLTFGEIEEHAPNIDSAHWTTTVNRHFAAYSVRFRNDSIVFVTDRRVLQALNSLMRAGRPAFRLPVTAYIAWKFVELFGWVLDDKISEIRFGETDKQLLQEARRVACASFVERTFAFAMSARYLFDSVEGITRGLVSSLITSIQDAMLDFTDNSDWMDPKTKGDFKLRVSDIERTIWITGISAYPGKLTALYSHFPVMIHNFVVNWIESNRALSRRLVSLLADESSATSESDRRTAYAEYRANSDPSQSLYLYHLNSMIMPMSLLFKPMYVPEGTQAMNYAGFGALYSQLQIKLLDTVGIQFNENRQLASWMTASPMARYDAKVRCFFSRESQVDLWERLAFQVVLKAFQQSKSEAHAHGIRLQGLEEFSDDAVFYMSYCYISCARTAAKTRVVRRSHVCNAIIDTEHFRKTFNCPPRPLNQQNECPRFW</sequence>
<evidence type="ECO:0000256" key="5">
    <source>
        <dbReference type="ARBA" id="ARBA00022801"/>
    </source>
</evidence>
<evidence type="ECO:0008006" key="12">
    <source>
        <dbReference type="Google" id="ProtNLM"/>
    </source>
</evidence>
<protein>
    <recommendedName>
        <fullName evidence="12">M13 family peptidase</fullName>
    </recommendedName>
</protein>
<evidence type="ECO:0000313" key="11">
    <source>
        <dbReference type="Proteomes" id="UP001321473"/>
    </source>
</evidence>
<dbReference type="AlphaFoldDB" id="A0AAQ4EVP0"/>
<evidence type="ECO:0000256" key="1">
    <source>
        <dbReference type="ARBA" id="ARBA00001947"/>
    </source>
</evidence>
<keyword evidence="7" id="KW-0482">Metalloprotease</keyword>
<dbReference type="PANTHER" id="PTHR11733:SF241">
    <property type="entry name" value="GH26575P-RELATED"/>
    <property type="match status" value="1"/>
</dbReference>
<dbReference type="GO" id="GO:0016485">
    <property type="term" value="P:protein processing"/>
    <property type="evidence" value="ECO:0007669"/>
    <property type="project" value="TreeGrafter"/>
</dbReference>
<dbReference type="InterPro" id="IPR018497">
    <property type="entry name" value="Peptidase_M13_C"/>
</dbReference>
<dbReference type="EMBL" id="JARKHS020010632">
    <property type="protein sequence ID" value="KAK8778533.1"/>
    <property type="molecule type" value="Genomic_DNA"/>
</dbReference>
<dbReference type="Pfam" id="PF01431">
    <property type="entry name" value="Peptidase_M13"/>
    <property type="match status" value="1"/>
</dbReference>
<proteinExistence type="inferred from homology"/>
<evidence type="ECO:0000256" key="2">
    <source>
        <dbReference type="ARBA" id="ARBA00007357"/>
    </source>
</evidence>
<dbReference type="GO" id="GO:0046872">
    <property type="term" value="F:metal ion binding"/>
    <property type="evidence" value="ECO:0007669"/>
    <property type="project" value="UniProtKB-KW"/>
</dbReference>
<feature type="domain" description="Peptidase M13 N-terminal" evidence="9">
    <location>
        <begin position="21"/>
        <end position="246"/>
    </location>
</feature>
<comment type="similarity">
    <text evidence="2">Belongs to the peptidase M13 family.</text>
</comment>
<dbReference type="GO" id="GO:0004222">
    <property type="term" value="F:metalloendopeptidase activity"/>
    <property type="evidence" value="ECO:0007669"/>
    <property type="project" value="InterPro"/>
</dbReference>
<feature type="domain" description="Peptidase M13 C-terminal" evidence="8">
    <location>
        <begin position="322"/>
        <end position="489"/>
    </location>
</feature>
<keyword evidence="11" id="KW-1185">Reference proteome</keyword>